<dbReference type="PANTHER" id="PTHR11475:SF61">
    <property type="entry name" value="PEROXIDASE MLT-7"/>
    <property type="match status" value="1"/>
</dbReference>
<dbReference type="GO" id="GO:0004601">
    <property type="term" value="F:peroxidase activity"/>
    <property type="evidence" value="ECO:0007669"/>
    <property type="project" value="UniProtKB-KW"/>
</dbReference>
<accession>A0A0M3KE77</accession>
<dbReference type="WBParaSite" id="ASIM_0001928201-mRNA-1">
    <property type="protein sequence ID" value="ASIM_0001928201-mRNA-1"/>
    <property type="gene ID" value="ASIM_0001928201"/>
</dbReference>
<reference evidence="4" key="1">
    <citation type="submission" date="2017-02" db="UniProtKB">
        <authorList>
            <consortium name="WormBaseParasite"/>
        </authorList>
    </citation>
    <scope>IDENTIFICATION</scope>
</reference>
<dbReference type="OrthoDB" id="823504at2759"/>
<dbReference type="SUPFAM" id="SSF48113">
    <property type="entry name" value="Heme-dependent peroxidases"/>
    <property type="match status" value="1"/>
</dbReference>
<dbReference type="InterPro" id="IPR010255">
    <property type="entry name" value="Haem_peroxidase_sf"/>
</dbReference>
<dbReference type="Proteomes" id="UP000267096">
    <property type="component" value="Unassembled WGS sequence"/>
</dbReference>
<name>A0A0M3KE77_ANISI</name>
<gene>
    <name evidence="2" type="ORF">ASIM_LOCUS18675</name>
</gene>
<protein>
    <submittedName>
        <fullName evidence="4">Peroxidase mlt-7 (inferred by orthology to a C. elegans protein)</fullName>
    </submittedName>
</protein>
<dbReference type="PANTHER" id="PTHR11475">
    <property type="entry name" value="OXIDASE/PEROXIDASE"/>
    <property type="match status" value="1"/>
</dbReference>
<reference evidence="2 3" key="2">
    <citation type="submission" date="2018-11" db="EMBL/GenBank/DDBJ databases">
        <authorList>
            <consortium name="Pathogen Informatics"/>
        </authorList>
    </citation>
    <scope>NUCLEOTIDE SEQUENCE [LARGE SCALE GENOMIC DNA]</scope>
</reference>
<dbReference type="Pfam" id="PF03098">
    <property type="entry name" value="An_peroxidase"/>
    <property type="match status" value="1"/>
</dbReference>
<dbReference type="Gene3D" id="1.10.640.10">
    <property type="entry name" value="Haem peroxidase domain superfamily, animal type"/>
    <property type="match status" value="1"/>
</dbReference>
<evidence type="ECO:0000256" key="1">
    <source>
        <dbReference type="ARBA" id="ARBA00022559"/>
    </source>
</evidence>
<keyword evidence="1" id="KW-0575">Peroxidase</keyword>
<organism evidence="4">
    <name type="scientific">Anisakis simplex</name>
    <name type="common">Herring worm</name>
    <dbReference type="NCBI Taxonomy" id="6269"/>
    <lineage>
        <taxon>Eukaryota</taxon>
        <taxon>Metazoa</taxon>
        <taxon>Ecdysozoa</taxon>
        <taxon>Nematoda</taxon>
        <taxon>Chromadorea</taxon>
        <taxon>Rhabditida</taxon>
        <taxon>Spirurina</taxon>
        <taxon>Ascaridomorpha</taxon>
        <taxon>Ascaridoidea</taxon>
        <taxon>Anisakidae</taxon>
        <taxon>Anisakis</taxon>
        <taxon>Anisakis simplex complex</taxon>
    </lineage>
</organism>
<evidence type="ECO:0000313" key="3">
    <source>
        <dbReference type="Proteomes" id="UP000267096"/>
    </source>
</evidence>
<dbReference type="AlphaFoldDB" id="A0A0M3KE77"/>
<dbReference type="InterPro" id="IPR037120">
    <property type="entry name" value="Haem_peroxidase_sf_animal"/>
</dbReference>
<dbReference type="InterPro" id="IPR019791">
    <property type="entry name" value="Haem_peroxidase_animal"/>
</dbReference>
<evidence type="ECO:0000313" key="4">
    <source>
        <dbReference type="WBParaSite" id="ASIM_0001928201-mRNA-1"/>
    </source>
</evidence>
<dbReference type="PROSITE" id="PS50292">
    <property type="entry name" value="PEROXIDASE_3"/>
    <property type="match status" value="1"/>
</dbReference>
<sequence length="142" mass="15929">MFCGMPNAHDFEGLKNEVLDKNIRAALARNFKTPDDVDLYIGSMVEDPVVGGLVGQTLACLIGDQFKRLRDGDRFYFENPGIFTAEQVNELKKATMSRVICNNGDRYEMISEDAFLLPHPSLTPCSKLSQIDLNLWREPTSA</sequence>
<proteinExistence type="predicted"/>
<dbReference type="GO" id="GO:0005615">
    <property type="term" value="C:extracellular space"/>
    <property type="evidence" value="ECO:0007669"/>
    <property type="project" value="TreeGrafter"/>
</dbReference>
<dbReference type="GO" id="GO:0020037">
    <property type="term" value="F:heme binding"/>
    <property type="evidence" value="ECO:0007669"/>
    <property type="project" value="InterPro"/>
</dbReference>
<dbReference type="EMBL" id="UYRR01035903">
    <property type="protein sequence ID" value="VDK65798.1"/>
    <property type="molecule type" value="Genomic_DNA"/>
</dbReference>
<keyword evidence="1" id="KW-0560">Oxidoreductase</keyword>
<keyword evidence="3" id="KW-1185">Reference proteome</keyword>
<evidence type="ECO:0000313" key="2">
    <source>
        <dbReference type="EMBL" id="VDK65798.1"/>
    </source>
</evidence>
<dbReference type="GO" id="GO:0006979">
    <property type="term" value="P:response to oxidative stress"/>
    <property type="evidence" value="ECO:0007669"/>
    <property type="project" value="InterPro"/>
</dbReference>